<dbReference type="InterPro" id="IPR045749">
    <property type="entry name" value="DUF6090"/>
</dbReference>
<organism evidence="2 3">
    <name type="scientific">Gaetbulibacter aquiaggeris</name>
    <dbReference type="NCBI Taxonomy" id="1735373"/>
    <lineage>
        <taxon>Bacteria</taxon>
        <taxon>Pseudomonadati</taxon>
        <taxon>Bacteroidota</taxon>
        <taxon>Flavobacteriia</taxon>
        <taxon>Flavobacteriales</taxon>
        <taxon>Flavobacteriaceae</taxon>
        <taxon>Gaetbulibacter</taxon>
    </lineage>
</organism>
<evidence type="ECO:0000256" key="1">
    <source>
        <dbReference type="SAM" id="Phobius"/>
    </source>
</evidence>
<dbReference type="Proteomes" id="UP001610104">
    <property type="component" value="Unassembled WGS sequence"/>
</dbReference>
<feature type="transmembrane region" description="Helical" evidence="1">
    <location>
        <begin position="21"/>
        <end position="40"/>
    </location>
</feature>
<keyword evidence="1" id="KW-0812">Transmembrane</keyword>
<sequence>MLKFFKTIRQQLLIKNNIRKYVLYAIGEIVLVVIGILIALKINNWNSDLIEKQNEIKTYISVKDQVSQNLYEITDAKTLNEYYKFQYEHANRIISSKKRESIDTLAVIAMNLSQYSDFHGNENIYESLVNSGDIKLIKNTEIQKKLQNLETTFHYINKLEDIHWEIIIKELSPEMRGVINYSNLHIEKPENLYSVELQNIIIESIYLTAGKDSIYNRALKEINSIGQLIDKGLETYKK</sequence>
<reference evidence="2 3" key="1">
    <citation type="submission" date="2024-02" db="EMBL/GenBank/DDBJ databases">
        <title>A Gaetbulibacter species isolated from tidal flats and genomic insights of their niches.</title>
        <authorList>
            <person name="Ye Y."/>
        </authorList>
    </citation>
    <scope>NUCLEOTIDE SEQUENCE [LARGE SCALE GENOMIC DNA]</scope>
    <source>
        <strain evidence="2 3">KEM-8</strain>
    </source>
</reference>
<protein>
    <submittedName>
        <fullName evidence="2">DUF6090 family protein</fullName>
    </submittedName>
</protein>
<comment type="caution">
    <text evidence="2">The sequence shown here is derived from an EMBL/GenBank/DDBJ whole genome shotgun (WGS) entry which is preliminary data.</text>
</comment>
<keyword evidence="3" id="KW-1185">Reference proteome</keyword>
<dbReference type="RefSeq" id="WP_395438186.1">
    <property type="nucleotide sequence ID" value="NZ_JBAWKC010000003.1"/>
</dbReference>
<keyword evidence="1" id="KW-1133">Transmembrane helix</keyword>
<accession>A0ABW7MQL0</accession>
<dbReference type="EMBL" id="JBAWKC010000003">
    <property type="protein sequence ID" value="MFH6768935.1"/>
    <property type="molecule type" value="Genomic_DNA"/>
</dbReference>
<proteinExistence type="predicted"/>
<evidence type="ECO:0000313" key="3">
    <source>
        <dbReference type="Proteomes" id="UP001610104"/>
    </source>
</evidence>
<name>A0ABW7MQL0_9FLAO</name>
<keyword evidence="1" id="KW-0472">Membrane</keyword>
<gene>
    <name evidence="2" type="ORF">V8G56_09325</name>
</gene>
<evidence type="ECO:0000313" key="2">
    <source>
        <dbReference type="EMBL" id="MFH6768935.1"/>
    </source>
</evidence>
<dbReference type="Pfam" id="PF19578">
    <property type="entry name" value="DUF6090"/>
    <property type="match status" value="1"/>
</dbReference>